<evidence type="ECO:0000313" key="2">
    <source>
        <dbReference type="EMBL" id="TWJ06469.1"/>
    </source>
</evidence>
<evidence type="ECO:0000313" key="3">
    <source>
        <dbReference type="Proteomes" id="UP000321617"/>
    </source>
</evidence>
<sequence length="123" mass="14226">MKQPDDKNDLPPDGYDPRQRDPGRPVAVDDRRDPTGAEYHRLPRGEYPQGFRADRMPRPRDMTVDEFDGRDDAHRSMAVHPLFRGLLQELPPRSSAPSKEWLDRWSETARSILDLLYSRDNGG</sequence>
<dbReference type="RefSeq" id="WP_147144549.1">
    <property type="nucleotide sequence ID" value="NZ_BAABIJ010000002.1"/>
</dbReference>
<name>A0A562ULI7_9ACTN</name>
<reference evidence="2 3" key="1">
    <citation type="journal article" date="2013" name="Stand. Genomic Sci.">
        <title>Genomic Encyclopedia of Type Strains, Phase I: The one thousand microbial genomes (KMG-I) project.</title>
        <authorList>
            <person name="Kyrpides N.C."/>
            <person name="Woyke T."/>
            <person name="Eisen J.A."/>
            <person name="Garrity G."/>
            <person name="Lilburn T.G."/>
            <person name="Beck B.J."/>
            <person name="Whitman W.B."/>
            <person name="Hugenholtz P."/>
            <person name="Klenk H.P."/>
        </authorList>
    </citation>
    <scope>NUCLEOTIDE SEQUENCE [LARGE SCALE GENOMIC DNA]</scope>
    <source>
        <strain evidence="2 3">DSM 45044</strain>
    </source>
</reference>
<comment type="caution">
    <text evidence="2">The sequence shown here is derived from an EMBL/GenBank/DDBJ whole genome shotgun (WGS) entry which is preliminary data.</text>
</comment>
<evidence type="ECO:0000256" key="1">
    <source>
        <dbReference type="SAM" id="MobiDB-lite"/>
    </source>
</evidence>
<dbReference type="Proteomes" id="UP000321617">
    <property type="component" value="Unassembled WGS sequence"/>
</dbReference>
<dbReference type="EMBL" id="VLLL01000012">
    <property type="protein sequence ID" value="TWJ06469.1"/>
    <property type="molecule type" value="Genomic_DNA"/>
</dbReference>
<protein>
    <submittedName>
        <fullName evidence="2">Uncharacterized protein</fullName>
    </submittedName>
</protein>
<feature type="compositionally biased region" description="Basic and acidic residues" evidence="1">
    <location>
        <begin position="1"/>
        <end position="44"/>
    </location>
</feature>
<dbReference type="AlphaFoldDB" id="A0A562ULI7"/>
<gene>
    <name evidence="2" type="ORF">LX16_5205</name>
</gene>
<keyword evidence="3" id="KW-1185">Reference proteome</keyword>
<accession>A0A562ULI7</accession>
<feature type="region of interest" description="Disordered" evidence="1">
    <location>
        <begin position="1"/>
        <end position="60"/>
    </location>
</feature>
<proteinExistence type="predicted"/>
<organism evidence="2 3">
    <name type="scientific">Stackebrandtia albiflava</name>
    <dbReference type="NCBI Taxonomy" id="406432"/>
    <lineage>
        <taxon>Bacteria</taxon>
        <taxon>Bacillati</taxon>
        <taxon>Actinomycetota</taxon>
        <taxon>Actinomycetes</taxon>
        <taxon>Glycomycetales</taxon>
        <taxon>Glycomycetaceae</taxon>
        <taxon>Stackebrandtia</taxon>
    </lineage>
</organism>
<dbReference type="OrthoDB" id="3382330at2"/>